<evidence type="ECO:0000256" key="1">
    <source>
        <dbReference type="RuleBase" id="RU369069"/>
    </source>
</evidence>
<keyword evidence="1" id="KW-0482">Metalloprotease</keyword>
<comment type="subcellular location">
    <subcellularLocation>
        <location evidence="1">Cell membrane</location>
        <topology evidence="1">Single-pass type I membrane protein</topology>
    </subcellularLocation>
</comment>
<comment type="cofactor">
    <cofactor evidence="1">
        <name>Mn(2+)</name>
        <dbReference type="ChEBI" id="CHEBI:29035"/>
    </cofactor>
    <cofactor evidence="1">
        <name>Co(2+)</name>
        <dbReference type="ChEBI" id="CHEBI:48828"/>
    </cofactor>
    <text evidence="1">Divalent metal cations. Mn(2+) or Co(2+).</text>
</comment>
<comment type="similarity">
    <text evidence="1">Belongs to the TIKI family.</text>
</comment>
<dbReference type="GO" id="GO:0006508">
    <property type="term" value="P:proteolysis"/>
    <property type="evidence" value="ECO:0007669"/>
    <property type="project" value="UniProtKB-KW"/>
</dbReference>
<sequence length="72" mass="7867">MWILFLLTGLTRGEIADRGVPVLDLFMAQLAQRLGKQWGAVEEVTDQCDPLNGVPDKQIVSTHSGTATETNI</sequence>
<dbReference type="PANTHER" id="PTHR31120">
    <property type="entry name" value="METALLOPROTEASE TIKI"/>
    <property type="match status" value="1"/>
</dbReference>
<gene>
    <name evidence="2" type="ORF">X801_02013</name>
</gene>
<keyword evidence="3" id="KW-1185">Reference proteome</keyword>
<dbReference type="EC" id="3.4.-.-" evidence="1"/>
<keyword evidence="1" id="KW-0472">Membrane</keyword>
<comment type="function">
    <text evidence="1">Metalloprotease that acts as a negative regulator of the Wnt signaling pathway.</text>
</comment>
<proteinExistence type="inferred from homology"/>
<evidence type="ECO:0000313" key="3">
    <source>
        <dbReference type="Proteomes" id="UP000243686"/>
    </source>
</evidence>
<keyword evidence="1" id="KW-0378">Hydrolase</keyword>
<dbReference type="Proteomes" id="UP000243686">
    <property type="component" value="Unassembled WGS sequence"/>
</dbReference>
<dbReference type="GO" id="GO:0004222">
    <property type="term" value="F:metalloendopeptidase activity"/>
    <property type="evidence" value="ECO:0007669"/>
    <property type="project" value="UniProtKB-UniRule"/>
</dbReference>
<dbReference type="GO" id="GO:0016055">
    <property type="term" value="P:Wnt signaling pathway"/>
    <property type="evidence" value="ECO:0007669"/>
    <property type="project" value="UniProtKB-KW"/>
</dbReference>
<reference evidence="2 3" key="1">
    <citation type="submission" date="2015-03" db="EMBL/GenBank/DDBJ databases">
        <title>Draft genome of the nematode, Opisthorchis viverrini.</title>
        <authorList>
            <person name="Mitreva M."/>
        </authorList>
    </citation>
    <scope>NUCLEOTIDE SEQUENCE [LARGE SCALE GENOMIC DNA]</scope>
    <source>
        <strain evidence="2">Khon Kaen</strain>
    </source>
</reference>
<dbReference type="GO" id="GO:0030178">
    <property type="term" value="P:negative regulation of Wnt signaling pathway"/>
    <property type="evidence" value="ECO:0007669"/>
    <property type="project" value="UniProtKB-UniRule"/>
</dbReference>
<protein>
    <recommendedName>
        <fullName evidence="1">Metalloprotease TIKI homolog</fullName>
        <ecNumber evidence="1">3.4.-.-</ecNumber>
    </recommendedName>
</protein>
<keyword evidence="1" id="KW-0479">Metal-binding</keyword>
<organism evidence="2 3">
    <name type="scientific">Opisthorchis viverrini</name>
    <name type="common">Southeast Asian liver fluke</name>
    <dbReference type="NCBI Taxonomy" id="6198"/>
    <lineage>
        <taxon>Eukaryota</taxon>
        <taxon>Metazoa</taxon>
        <taxon>Spiralia</taxon>
        <taxon>Lophotrochozoa</taxon>
        <taxon>Platyhelminthes</taxon>
        <taxon>Trematoda</taxon>
        <taxon>Digenea</taxon>
        <taxon>Opisthorchiida</taxon>
        <taxon>Opisthorchiata</taxon>
        <taxon>Opisthorchiidae</taxon>
        <taxon>Opisthorchis</taxon>
    </lineage>
</organism>
<dbReference type="InterPro" id="IPR040230">
    <property type="entry name" value="TIKI1/2-like"/>
</dbReference>
<keyword evidence="1" id="KW-1003">Cell membrane</keyword>
<dbReference type="EMBL" id="KV891891">
    <property type="protein sequence ID" value="OON22085.1"/>
    <property type="molecule type" value="Genomic_DNA"/>
</dbReference>
<evidence type="ECO:0000313" key="2">
    <source>
        <dbReference type="EMBL" id="OON22085.1"/>
    </source>
</evidence>
<dbReference type="GO" id="GO:0005886">
    <property type="term" value="C:plasma membrane"/>
    <property type="evidence" value="ECO:0007669"/>
    <property type="project" value="UniProtKB-SubCell"/>
</dbReference>
<dbReference type="GO" id="GO:0046872">
    <property type="term" value="F:metal ion binding"/>
    <property type="evidence" value="ECO:0007669"/>
    <property type="project" value="UniProtKB-UniRule"/>
</dbReference>
<name>A0A1S8X5T1_OPIVI</name>
<dbReference type="PANTHER" id="PTHR31120:SF6">
    <property type="entry name" value="METALLOPROTEASE TIKI HOMOLOG"/>
    <property type="match status" value="1"/>
</dbReference>
<accession>A0A1S8X5T1</accession>
<keyword evidence="1" id="KW-0645">Protease</keyword>
<keyword evidence="1" id="KW-0732">Signal</keyword>
<dbReference type="AlphaFoldDB" id="A0A1S8X5T1"/>
<keyword evidence="1" id="KW-0879">Wnt signaling pathway</keyword>